<reference evidence="3" key="1">
    <citation type="journal article" date="2019" name="Nat. Commun.">
        <title>The genome of broomcorn millet.</title>
        <authorList>
            <person name="Zou C."/>
            <person name="Miki D."/>
            <person name="Li D."/>
            <person name="Tang Q."/>
            <person name="Xiao L."/>
            <person name="Rajput S."/>
            <person name="Deng P."/>
            <person name="Jia W."/>
            <person name="Huang R."/>
            <person name="Zhang M."/>
            <person name="Sun Y."/>
            <person name="Hu J."/>
            <person name="Fu X."/>
            <person name="Schnable P.S."/>
            <person name="Li F."/>
            <person name="Zhang H."/>
            <person name="Feng B."/>
            <person name="Zhu X."/>
            <person name="Liu R."/>
            <person name="Schnable J.C."/>
            <person name="Zhu J.-K."/>
            <person name="Zhang H."/>
        </authorList>
    </citation>
    <scope>NUCLEOTIDE SEQUENCE [LARGE SCALE GENOMIC DNA]</scope>
</reference>
<dbReference type="InterPro" id="IPR044730">
    <property type="entry name" value="RNase_H-like_dom_plant"/>
</dbReference>
<evidence type="ECO:0000313" key="3">
    <source>
        <dbReference type="Proteomes" id="UP000275267"/>
    </source>
</evidence>
<name>A0A3L6P9K0_PANMI</name>
<dbReference type="Proteomes" id="UP000275267">
    <property type="component" value="Unassembled WGS sequence"/>
</dbReference>
<evidence type="ECO:0000259" key="1">
    <source>
        <dbReference type="Pfam" id="PF13456"/>
    </source>
</evidence>
<dbReference type="PANTHER" id="PTHR47074:SF70">
    <property type="entry name" value="OS07G0513450 PROTEIN"/>
    <property type="match status" value="1"/>
</dbReference>
<feature type="domain" description="RNase H type-1" evidence="1">
    <location>
        <begin position="95"/>
        <end position="216"/>
    </location>
</feature>
<dbReference type="InterPro" id="IPR052929">
    <property type="entry name" value="RNase_H-like_EbsB-rel"/>
</dbReference>
<keyword evidence="3" id="KW-1185">Reference proteome</keyword>
<dbReference type="STRING" id="4540.A0A3L6P9K0"/>
<organism evidence="2 3">
    <name type="scientific">Panicum miliaceum</name>
    <name type="common">Proso millet</name>
    <name type="synonym">Broomcorn millet</name>
    <dbReference type="NCBI Taxonomy" id="4540"/>
    <lineage>
        <taxon>Eukaryota</taxon>
        <taxon>Viridiplantae</taxon>
        <taxon>Streptophyta</taxon>
        <taxon>Embryophyta</taxon>
        <taxon>Tracheophyta</taxon>
        <taxon>Spermatophyta</taxon>
        <taxon>Magnoliopsida</taxon>
        <taxon>Liliopsida</taxon>
        <taxon>Poales</taxon>
        <taxon>Poaceae</taxon>
        <taxon>PACMAD clade</taxon>
        <taxon>Panicoideae</taxon>
        <taxon>Panicodae</taxon>
        <taxon>Paniceae</taxon>
        <taxon>Panicinae</taxon>
        <taxon>Panicum</taxon>
        <taxon>Panicum sect. Panicum</taxon>
    </lineage>
</organism>
<gene>
    <name evidence="2" type="ORF">C2845_PMPSC048707</name>
</gene>
<protein>
    <recommendedName>
        <fullName evidence="1">RNase H type-1 domain-containing protein</fullName>
    </recommendedName>
</protein>
<dbReference type="GO" id="GO:0004523">
    <property type="term" value="F:RNA-DNA hybrid ribonuclease activity"/>
    <property type="evidence" value="ECO:0007669"/>
    <property type="project" value="InterPro"/>
</dbReference>
<comment type="caution">
    <text evidence="2">The sequence shown here is derived from an EMBL/GenBank/DDBJ whole genome shotgun (WGS) entry which is preliminary data.</text>
</comment>
<dbReference type="InterPro" id="IPR002156">
    <property type="entry name" value="RNaseH_domain"/>
</dbReference>
<dbReference type="InterPro" id="IPR036397">
    <property type="entry name" value="RNaseH_sf"/>
</dbReference>
<dbReference type="SUPFAM" id="SSF53098">
    <property type="entry name" value="Ribonuclease H-like"/>
    <property type="match status" value="1"/>
</dbReference>
<sequence length="249" mass="27063">MAHLFSKCKFVRHVWEALGLSVEREILAQCWSPQLVLNHILEMKEDVQMKAIVLLWLWWNERNAKFLALNQKEKPNTVGSSPGWSKPPREVLKINSDGVYSAGTGNGGWGFVIRDHEGSVIHAAAGKLVQLKDALSAEIRACTEGAKAASVRGMGRVCFETDSLILKQVMSRDSYQLAPAGGAIHKLKQLVEDSFLSYEVVYAPRSCNKAAHVLAAVGCSCPPGNVLSWDGTPPCIVDVVASDIAAPLS</sequence>
<dbReference type="CDD" id="cd06222">
    <property type="entry name" value="RNase_H_like"/>
    <property type="match status" value="1"/>
</dbReference>
<proteinExistence type="predicted"/>
<dbReference type="AlphaFoldDB" id="A0A3L6P9K0"/>
<accession>A0A3L6P9K0</accession>
<dbReference type="Pfam" id="PF13456">
    <property type="entry name" value="RVT_3"/>
    <property type="match status" value="1"/>
</dbReference>
<evidence type="ECO:0000313" key="2">
    <source>
        <dbReference type="EMBL" id="RLM50094.1"/>
    </source>
</evidence>
<dbReference type="GO" id="GO:0003676">
    <property type="term" value="F:nucleic acid binding"/>
    <property type="evidence" value="ECO:0007669"/>
    <property type="project" value="InterPro"/>
</dbReference>
<dbReference type="InterPro" id="IPR012337">
    <property type="entry name" value="RNaseH-like_sf"/>
</dbReference>
<dbReference type="EMBL" id="PQIB02000447">
    <property type="protein sequence ID" value="RLM50094.1"/>
    <property type="molecule type" value="Genomic_DNA"/>
</dbReference>
<dbReference type="PANTHER" id="PTHR47074">
    <property type="entry name" value="BNAC02G40300D PROTEIN"/>
    <property type="match status" value="1"/>
</dbReference>
<dbReference type="OrthoDB" id="690395at2759"/>
<dbReference type="Gene3D" id="3.30.420.10">
    <property type="entry name" value="Ribonuclease H-like superfamily/Ribonuclease H"/>
    <property type="match status" value="1"/>
</dbReference>